<gene>
    <name evidence="2" type="ORF">E2C01_098632</name>
</gene>
<evidence type="ECO:0000313" key="2">
    <source>
        <dbReference type="EMBL" id="MPD03017.1"/>
    </source>
</evidence>
<accession>A0A5B7K8W8</accession>
<comment type="caution">
    <text evidence="2">The sequence shown here is derived from an EMBL/GenBank/DDBJ whole genome shotgun (WGS) entry which is preliminary data.</text>
</comment>
<reference evidence="2 3" key="1">
    <citation type="submission" date="2019-05" db="EMBL/GenBank/DDBJ databases">
        <title>Another draft genome of Portunus trituberculatus and its Hox gene families provides insights of decapod evolution.</title>
        <authorList>
            <person name="Jeong J.-H."/>
            <person name="Song I."/>
            <person name="Kim S."/>
            <person name="Choi T."/>
            <person name="Kim D."/>
            <person name="Ryu S."/>
            <person name="Kim W."/>
        </authorList>
    </citation>
    <scope>NUCLEOTIDE SEQUENCE [LARGE SCALE GENOMIC DNA]</scope>
    <source>
        <tissue evidence="2">Muscle</tissue>
    </source>
</reference>
<evidence type="ECO:0000256" key="1">
    <source>
        <dbReference type="SAM" id="MobiDB-lite"/>
    </source>
</evidence>
<dbReference type="EMBL" id="VSRR010134226">
    <property type="protein sequence ID" value="MPD03017.1"/>
    <property type="molecule type" value="Genomic_DNA"/>
</dbReference>
<dbReference type="AlphaFoldDB" id="A0A5B7K8W8"/>
<sequence>MKQLIIERRSPTGSSFWSVAPLLLGKANLAEARLGIPREHPSCFLARGEQGSTKGVVLGCEVPEVRSTPVEEGMERPKDSLTEVISSREEAVPSSFGVPASPEGTSSKTSSTSSENEGQPVASA</sequence>
<feature type="compositionally biased region" description="Low complexity" evidence="1">
    <location>
        <begin position="105"/>
        <end position="114"/>
    </location>
</feature>
<feature type="region of interest" description="Disordered" evidence="1">
    <location>
        <begin position="68"/>
        <end position="124"/>
    </location>
</feature>
<proteinExistence type="predicted"/>
<keyword evidence="3" id="KW-1185">Reference proteome</keyword>
<evidence type="ECO:0000313" key="3">
    <source>
        <dbReference type="Proteomes" id="UP000324222"/>
    </source>
</evidence>
<feature type="compositionally biased region" description="Basic and acidic residues" evidence="1">
    <location>
        <begin position="73"/>
        <end position="91"/>
    </location>
</feature>
<name>A0A5B7K8W8_PORTR</name>
<organism evidence="2 3">
    <name type="scientific">Portunus trituberculatus</name>
    <name type="common">Swimming crab</name>
    <name type="synonym">Neptunus trituberculatus</name>
    <dbReference type="NCBI Taxonomy" id="210409"/>
    <lineage>
        <taxon>Eukaryota</taxon>
        <taxon>Metazoa</taxon>
        <taxon>Ecdysozoa</taxon>
        <taxon>Arthropoda</taxon>
        <taxon>Crustacea</taxon>
        <taxon>Multicrustacea</taxon>
        <taxon>Malacostraca</taxon>
        <taxon>Eumalacostraca</taxon>
        <taxon>Eucarida</taxon>
        <taxon>Decapoda</taxon>
        <taxon>Pleocyemata</taxon>
        <taxon>Brachyura</taxon>
        <taxon>Eubrachyura</taxon>
        <taxon>Portunoidea</taxon>
        <taxon>Portunidae</taxon>
        <taxon>Portuninae</taxon>
        <taxon>Portunus</taxon>
    </lineage>
</organism>
<protein>
    <submittedName>
        <fullName evidence="2">Uncharacterized protein</fullName>
    </submittedName>
</protein>
<dbReference type="Proteomes" id="UP000324222">
    <property type="component" value="Unassembled WGS sequence"/>
</dbReference>